<name>A0A194XLH8_MOLSC</name>
<dbReference type="RefSeq" id="XP_018075388.1">
    <property type="nucleotide sequence ID" value="XM_018208901.1"/>
</dbReference>
<dbReference type="EMBL" id="KQ947408">
    <property type="protein sequence ID" value="KUJ21033.1"/>
    <property type="molecule type" value="Genomic_DNA"/>
</dbReference>
<dbReference type="Proteomes" id="UP000070700">
    <property type="component" value="Unassembled WGS sequence"/>
</dbReference>
<keyword evidence="2" id="KW-0472">Membrane</keyword>
<proteinExistence type="predicted"/>
<reference evidence="3 4" key="1">
    <citation type="submission" date="2015-10" db="EMBL/GenBank/DDBJ databases">
        <title>Full genome of DAOMC 229536 Phialocephala scopiformis, a fungal endophyte of spruce producing the potent anti-insectan compound rugulosin.</title>
        <authorList>
            <consortium name="DOE Joint Genome Institute"/>
            <person name="Walker A.K."/>
            <person name="Frasz S.L."/>
            <person name="Seifert K.A."/>
            <person name="Miller J.D."/>
            <person name="Mondo S.J."/>
            <person name="Labutti K."/>
            <person name="Lipzen A."/>
            <person name="Dockter R."/>
            <person name="Kennedy M."/>
            <person name="Grigoriev I.V."/>
            <person name="Spatafora J.W."/>
        </authorList>
    </citation>
    <scope>NUCLEOTIDE SEQUENCE [LARGE SCALE GENOMIC DNA]</scope>
    <source>
        <strain evidence="3 4">CBS 120377</strain>
    </source>
</reference>
<feature type="transmembrane region" description="Helical" evidence="2">
    <location>
        <begin position="79"/>
        <end position="99"/>
    </location>
</feature>
<dbReference type="InParanoid" id="A0A194XLH8"/>
<sequence length="211" mass="23760">MFRSAILRRILLAPPAVRTSLLPIASRTSFNSISARQYASVPNVAQTSFWLSLIPKPLRKSSPRAALKKKAKSKEWNPATFFIIIFLLIGSMSIQMIALKNESAAFTRRADAKIGLLKEIIERIQNGEEVDVEGLLGSGDKEMEKEWEEVLQDIEREDQEWQQSRRTKPKHGRNLESTDNTPITQTPEAKDIPKAPEAKGDSTRKAPVGFY</sequence>
<dbReference type="InterPro" id="IPR035213">
    <property type="entry name" value="DUF5321"/>
</dbReference>
<dbReference type="Pfam" id="PF17254">
    <property type="entry name" value="DUF5321"/>
    <property type="match status" value="1"/>
</dbReference>
<accession>A0A194XLH8</accession>
<protein>
    <submittedName>
        <fullName evidence="3">Uncharacterized protein</fullName>
    </submittedName>
</protein>
<keyword evidence="2" id="KW-0812">Transmembrane</keyword>
<dbReference type="AlphaFoldDB" id="A0A194XLH8"/>
<feature type="compositionally biased region" description="Polar residues" evidence="1">
    <location>
        <begin position="175"/>
        <end position="187"/>
    </location>
</feature>
<organism evidence="3 4">
    <name type="scientific">Mollisia scopiformis</name>
    <name type="common">Conifer needle endophyte fungus</name>
    <name type="synonym">Phialocephala scopiformis</name>
    <dbReference type="NCBI Taxonomy" id="149040"/>
    <lineage>
        <taxon>Eukaryota</taxon>
        <taxon>Fungi</taxon>
        <taxon>Dikarya</taxon>
        <taxon>Ascomycota</taxon>
        <taxon>Pezizomycotina</taxon>
        <taxon>Leotiomycetes</taxon>
        <taxon>Helotiales</taxon>
        <taxon>Mollisiaceae</taxon>
        <taxon>Mollisia</taxon>
    </lineage>
</organism>
<evidence type="ECO:0000313" key="4">
    <source>
        <dbReference type="Proteomes" id="UP000070700"/>
    </source>
</evidence>
<feature type="compositionally biased region" description="Acidic residues" evidence="1">
    <location>
        <begin position="151"/>
        <end position="160"/>
    </location>
</feature>
<keyword evidence="4" id="KW-1185">Reference proteome</keyword>
<feature type="compositionally biased region" description="Basic and acidic residues" evidence="1">
    <location>
        <begin position="188"/>
        <end position="204"/>
    </location>
</feature>
<evidence type="ECO:0000313" key="3">
    <source>
        <dbReference type="EMBL" id="KUJ21033.1"/>
    </source>
</evidence>
<gene>
    <name evidence="3" type="ORF">LY89DRAFT_577543</name>
</gene>
<dbReference type="OrthoDB" id="2253354at2759"/>
<dbReference type="KEGG" id="psco:LY89DRAFT_577543"/>
<keyword evidence="2" id="KW-1133">Transmembrane helix</keyword>
<feature type="region of interest" description="Disordered" evidence="1">
    <location>
        <begin position="151"/>
        <end position="211"/>
    </location>
</feature>
<dbReference type="GeneID" id="28818627"/>
<evidence type="ECO:0000256" key="2">
    <source>
        <dbReference type="SAM" id="Phobius"/>
    </source>
</evidence>
<evidence type="ECO:0000256" key="1">
    <source>
        <dbReference type="SAM" id="MobiDB-lite"/>
    </source>
</evidence>